<keyword evidence="2" id="KW-1185">Reference proteome</keyword>
<dbReference type="Pfam" id="PF13669">
    <property type="entry name" value="Glyoxalase_4"/>
    <property type="match status" value="1"/>
</dbReference>
<accession>A0A7W5ZWJ2</accession>
<dbReference type="SUPFAM" id="SSF54593">
    <property type="entry name" value="Glyoxalase/Bleomycin resistance protein/Dihydroxybiphenyl dioxygenase"/>
    <property type="match status" value="1"/>
</dbReference>
<name>A0A7W5ZWJ2_9SPHN</name>
<dbReference type="Gene3D" id="3.10.180.10">
    <property type="entry name" value="2,3-Dihydroxybiphenyl 1,2-Dioxygenase, domain 1"/>
    <property type="match status" value="1"/>
</dbReference>
<evidence type="ECO:0008006" key="3">
    <source>
        <dbReference type="Google" id="ProtNLM"/>
    </source>
</evidence>
<evidence type="ECO:0000313" key="2">
    <source>
        <dbReference type="Proteomes" id="UP000562395"/>
    </source>
</evidence>
<dbReference type="EMBL" id="JACICY010000005">
    <property type="protein sequence ID" value="MBB3861250.1"/>
    <property type="molecule type" value="Genomic_DNA"/>
</dbReference>
<reference evidence="1 2" key="1">
    <citation type="submission" date="2020-08" db="EMBL/GenBank/DDBJ databases">
        <title>Genomic Encyclopedia of Type Strains, Phase IV (KMG-IV): sequencing the most valuable type-strain genomes for metagenomic binning, comparative biology and taxonomic classification.</title>
        <authorList>
            <person name="Goeker M."/>
        </authorList>
    </citation>
    <scope>NUCLEOTIDE SEQUENCE [LARGE SCALE GENOMIC DNA]</scope>
    <source>
        <strain evidence="1 2">DSM 14552</strain>
    </source>
</reference>
<gene>
    <name evidence="1" type="ORF">GGQ88_002522</name>
</gene>
<protein>
    <recommendedName>
        <fullName evidence="3">VOC family protein</fullName>
    </recommendedName>
</protein>
<sequence length="181" mass="19329">MGRMLGFGQAIGGVIQTAFVVEDVRASIAHFQRDCAAGPFFLLDHFLSDGQTYRGAQSTADVAIAMGFVGHMQIELIQPLDENPSVYRETIGERGYGFHHFGVACEDVDAEMADYVARGYALAFKAAVPTGGSVAYLEGGNMAAPGFLELIPATAGMDTHFTAMWQAAQGWDGSDPVRPFA</sequence>
<proteinExistence type="predicted"/>
<comment type="caution">
    <text evidence="1">The sequence shown here is derived from an EMBL/GenBank/DDBJ whole genome shotgun (WGS) entry which is preliminary data.</text>
</comment>
<dbReference type="InterPro" id="IPR029068">
    <property type="entry name" value="Glyas_Bleomycin-R_OHBP_Dase"/>
</dbReference>
<evidence type="ECO:0000313" key="1">
    <source>
        <dbReference type="EMBL" id="MBB3861250.1"/>
    </source>
</evidence>
<dbReference type="AlphaFoldDB" id="A0A7W5ZWJ2"/>
<dbReference type="RefSeq" id="WP_183613675.1">
    <property type="nucleotide sequence ID" value="NZ_JACICY010000005.1"/>
</dbReference>
<dbReference type="Proteomes" id="UP000562395">
    <property type="component" value="Unassembled WGS sequence"/>
</dbReference>
<organism evidence="1 2">
    <name type="scientific">Novosphingobium hassiacum</name>
    <dbReference type="NCBI Taxonomy" id="173676"/>
    <lineage>
        <taxon>Bacteria</taxon>
        <taxon>Pseudomonadati</taxon>
        <taxon>Pseudomonadota</taxon>
        <taxon>Alphaproteobacteria</taxon>
        <taxon>Sphingomonadales</taxon>
        <taxon>Sphingomonadaceae</taxon>
        <taxon>Novosphingobium</taxon>
    </lineage>
</organism>